<accession>A0A517WY61</accession>
<dbReference type="PANTHER" id="PTHR34047:SF8">
    <property type="entry name" value="PROTEIN YKFC"/>
    <property type="match status" value="1"/>
</dbReference>
<dbReference type="Pfam" id="PF00078">
    <property type="entry name" value="RVT_1"/>
    <property type="match status" value="1"/>
</dbReference>
<organism evidence="3 4">
    <name type="scientific">Gimesia aquarii</name>
    <dbReference type="NCBI Taxonomy" id="2527964"/>
    <lineage>
        <taxon>Bacteria</taxon>
        <taxon>Pseudomonadati</taxon>
        <taxon>Planctomycetota</taxon>
        <taxon>Planctomycetia</taxon>
        <taxon>Planctomycetales</taxon>
        <taxon>Planctomycetaceae</taxon>
        <taxon>Gimesia</taxon>
    </lineage>
</organism>
<keyword evidence="3" id="KW-0808">Transferase</keyword>
<dbReference type="InterPro" id="IPR043502">
    <property type="entry name" value="DNA/RNA_pol_sf"/>
</dbReference>
<dbReference type="InterPro" id="IPR000477">
    <property type="entry name" value="RT_dom"/>
</dbReference>
<dbReference type="AlphaFoldDB" id="A0A517WY61"/>
<dbReference type="RefSeq" id="WP_145177619.1">
    <property type="nucleotide sequence ID" value="NZ_CP037422.1"/>
</dbReference>
<keyword evidence="4" id="KW-1185">Reference proteome</keyword>
<evidence type="ECO:0000256" key="1">
    <source>
        <dbReference type="ARBA" id="ARBA00034120"/>
    </source>
</evidence>
<dbReference type="PANTHER" id="PTHR34047">
    <property type="entry name" value="NUCLEAR INTRON MATURASE 1, MITOCHONDRIAL-RELATED"/>
    <property type="match status" value="1"/>
</dbReference>
<protein>
    <submittedName>
        <fullName evidence="3">Reverse transcriptase (RNA-dependent DNA polymerase)</fullName>
    </submittedName>
</protein>
<evidence type="ECO:0000313" key="4">
    <source>
        <dbReference type="Proteomes" id="UP000318384"/>
    </source>
</evidence>
<keyword evidence="3" id="KW-0548">Nucleotidyltransferase</keyword>
<dbReference type="EMBL" id="CP037422">
    <property type="protein sequence ID" value="QDU10182.1"/>
    <property type="molecule type" value="Genomic_DNA"/>
</dbReference>
<dbReference type="Proteomes" id="UP000318384">
    <property type="component" value="Chromosome"/>
</dbReference>
<sequence>MAGLGYRYFPAGHRNRSCYHLAGHGGAKRAVRDVAVQVKSSSFVFRTDVKSYYASIDHEILFAQLKKHVSDPRLLDILWQYMKRTIYDGGLYEDVAVGIPLGCPLSPLMAALYLKPIDDAMAETGLFYARFMDDWVELAPTRWKLRAVIRTVNQILAKLKVDQHPDKTFIGRISRGFDFLGYRFQSDGLIGVARKTIIRFVERATWLYEQGADLDRIGKYVRLWLKWVNSGIDSACISLANAMNLSRPFVSGSSTPRAVCGLLIIRHETSCYDKS</sequence>
<keyword evidence="3" id="KW-0695">RNA-directed DNA polymerase</keyword>
<reference evidence="3 4" key="1">
    <citation type="submission" date="2019-03" db="EMBL/GenBank/DDBJ databases">
        <title>Deep-cultivation of Planctomycetes and their phenomic and genomic characterization uncovers novel biology.</title>
        <authorList>
            <person name="Wiegand S."/>
            <person name="Jogler M."/>
            <person name="Boedeker C."/>
            <person name="Pinto D."/>
            <person name="Vollmers J."/>
            <person name="Rivas-Marin E."/>
            <person name="Kohn T."/>
            <person name="Peeters S.H."/>
            <person name="Heuer A."/>
            <person name="Rast P."/>
            <person name="Oberbeckmann S."/>
            <person name="Bunk B."/>
            <person name="Jeske O."/>
            <person name="Meyerdierks A."/>
            <person name="Storesund J.E."/>
            <person name="Kallscheuer N."/>
            <person name="Luecker S."/>
            <person name="Lage O.M."/>
            <person name="Pohl T."/>
            <person name="Merkel B.J."/>
            <person name="Hornburger P."/>
            <person name="Mueller R.-W."/>
            <person name="Bruemmer F."/>
            <person name="Labrenz M."/>
            <person name="Spormann A.M."/>
            <person name="Op den Camp H."/>
            <person name="Overmann J."/>
            <person name="Amann R."/>
            <person name="Jetten M.S.M."/>
            <person name="Mascher T."/>
            <person name="Medema M.H."/>
            <person name="Devos D.P."/>
            <person name="Kaster A.-K."/>
            <person name="Ovreas L."/>
            <person name="Rohde M."/>
            <person name="Galperin M.Y."/>
            <person name="Jogler C."/>
        </authorList>
    </citation>
    <scope>NUCLEOTIDE SEQUENCE [LARGE SCALE GENOMIC DNA]</scope>
    <source>
        <strain evidence="3 4">V202</strain>
    </source>
</reference>
<comment type="similarity">
    <text evidence="1">Belongs to the bacterial reverse transcriptase family.</text>
</comment>
<dbReference type="OrthoDB" id="258234at2"/>
<gene>
    <name evidence="3" type="ORF">V202x_35810</name>
</gene>
<evidence type="ECO:0000259" key="2">
    <source>
        <dbReference type="PROSITE" id="PS50878"/>
    </source>
</evidence>
<dbReference type="PROSITE" id="PS50878">
    <property type="entry name" value="RT_POL"/>
    <property type="match status" value="1"/>
</dbReference>
<evidence type="ECO:0000313" key="3">
    <source>
        <dbReference type="EMBL" id="QDU10182.1"/>
    </source>
</evidence>
<dbReference type="GO" id="GO:0003964">
    <property type="term" value="F:RNA-directed DNA polymerase activity"/>
    <property type="evidence" value="ECO:0007669"/>
    <property type="project" value="UniProtKB-KW"/>
</dbReference>
<dbReference type="InterPro" id="IPR051083">
    <property type="entry name" value="GrpII_Intron_Splice-Mob/Def"/>
</dbReference>
<feature type="domain" description="Reverse transcriptase" evidence="2">
    <location>
        <begin position="1"/>
        <end position="184"/>
    </location>
</feature>
<dbReference type="CDD" id="cd01651">
    <property type="entry name" value="RT_G2_intron"/>
    <property type="match status" value="1"/>
</dbReference>
<dbReference type="SUPFAM" id="SSF56672">
    <property type="entry name" value="DNA/RNA polymerases"/>
    <property type="match status" value="1"/>
</dbReference>
<name>A0A517WY61_9PLAN</name>
<proteinExistence type="inferred from homology"/>